<accession>A0ABS2DYX4</accession>
<evidence type="ECO:0000313" key="3">
    <source>
        <dbReference type="EMBL" id="MBM6734574.1"/>
    </source>
</evidence>
<name>A0ABS2DYX4_9BACT</name>
<keyword evidence="1" id="KW-0547">Nucleotide-binding</keyword>
<sequence length="140" mass="16175">MEESNREELIRVIKDEQEITKDYFINVAQVRGLINLDLNDFRKFADKLKPIMEVIVDARISVSAQIETAMEEIRKQQTTVVSAIILSVSFKPSYPLMMEELEGMADCLNNLTKQDIEVIWGIQERAYISNQRSVSLFVFV</sequence>
<proteinExistence type="predicted"/>
<gene>
    <name evidence="3" type="ORF">H7U35_04970</name>
</gene>
<keyword evidence="2" id="KW-0342">GTP-binding</keyword>
<evidence type="ECO:0000256" key="1">
    <source>
        <dbReference type="ARBA" id="ARBA00022741"/>
    </source>
</evidence>
<dbReference type="InterPro" id="IPR037103">
    <property type="entry name" value="Tubulin/FtsZ-like_C"/>
</dbReference>
<dbReference type="Proteomes" id="UP000766986">
    <property type="component" value="Unassembled WGS sequence"/>
</dbReference>
<comment type="caution">
    <text evidence="3">The sequence shown here is derived from an EMBL/GenBank/DDBJ whole genome shotgun (WGS) entry which is preliminary data.</text>
</comment>
<evidence type="ECO:0000313" key="4">
    <source>
        <dbReference type="Proteomes" id="UP000766986"/>
    </source>
</evidence>
<protein>
    <submittedName>
        <fullName evidence="3">Uncharacterized protein</fullName>
    </submittedName>
</protein>
<reference evidence="3 4" key="1">
    <citation type="journal article" date="2021" name="Sci. Rep.">
        <title>The distribution of antibiotic resistance genes in chicken gut microbiota commensals.</title>
        <authorList>
            <person name="Juricova H."/>
            <person name="Matiasovicova J."/>
            <person name="Kubasova T."/>
            <person name="Cejkova D."/>
            <person name="Rychlik I."/>
        </authorList>
    </citation>
    <scope>NUCLEOTIDE SEQUENCE [LARGE SCALE GENOMIC DNA]</scope>
    <source>
        <strain evidence="3 4">An772</strain>
    </source>
</reference>
<keyword evidence="4" id="KW-1185">Reference proteome</keyword>
<dbReference type="Gene3D" id="3.30.1330.20">
    <property type="entry name" value="Tubulin/FtsZ, C-terminal domain"/>
    <property type="match status" value="1"/>
</dbReference>
<dbReference type="RefSeq" id="WP_205094984.1">
    <property type="nucleotide sequence ID" value="NZ_CAWVFH010000008.1"/>
</dbReference>
<evidence type="ECO:0000256" key="2">
    <source>
        <dbReference type="ARBA" id="ARBA00023134"/>
    </source>
</evidence>
<dbReference type="EMBL" id="JACLYZ010000008">
    <property type="protein sequence ID" value="MBM6734574.1"/>
    <property type="molecule type" value="Genomic_DNA"/>
</dbReference>
<organism evidence="3 4">
    <name type="scientific">Mediterranea massiliensis</name>
    <dbReference type="NCBI Taxonomy" id="1841865"/>
    <lineage>
        <taxon>Bacteria</taxon>
        <taxon>Pseudomonadati</taxon>
        <taxon>Bacteroidota</taxon>
        <taxon>Bacteroidia</taxon>
        <taxon>Bacteroidales</taxon>
        <taxon>Bacteroidaceae</taxon>
        <taxon>Mediterranea</taxon>
    </lineage>
</organism>